<feature type="signal peptide" evidence="1">
    <location>
        <begin position="1"/>
        <end position="29"/>
    </location>
</feature>
<accession>A0A370KSM2</accession>
<comment type="caution">
    <text evidence="2">The sequence shown here is derived from an EMBL/GenBank/DDBJ whole genome shotgun (WGS) entry which is preliminary data.</text>
</comment>
<name>A0A370KSM2_9HYPH</name>
<gene>
    <name evidence="2" type="ORF">B5K06_11705</name>
</gene>
<dbReference type="PROSITE" id="PS51318">
    <property type="entry name" value="TAT"/>
    <property type="match status" value="1"/>
</dbReference>
<protein>
    <recommendedName>
        <fullName evidence="4">Twin-arginine translocation signal domain-containing protein</fullName>
    </recommendedName>
</protein>
<organism evidence="2 3">
    <name type="scientific">Rhizobium grahamii</name>
    <dbReference type="NCBI Taxonomy" id="1120045"/>
    <lineage>
        <taxon>Bacteria</taxon>
        <taxon>Pseudomonadati</taxon>
        <taxon>Pseudomonadota</taxon>
        <taxon>Alphaproteobacteria</taxon>
        <taxon>Hyphomicrobiales</taxon>
        <taxon>Rhizobiaceae</taxon>
        <taxon>Rhizobium/Agrobacterium group</taxon>
        <taxon>Rhizobium</taxon>
    </lineage>
</organism>
<feature type="chain" id="PRO_5016571789" description="Twin-arginine translocation signal domain-containing protein" evidence="1">
    <location>
        <begin position="30"/>
        <end position="147"/>
    </location>
</feature>
<evidence type="ECO:0000313" key="3">
    <source>
        <dbReference type="Proteomes" id="UP000254939"/>
    </source>
</evidence>
<sequence length="147" mass="15937">MGATRRTFMKAVVVAASTPAAAWAPPVVAASLHNLIERHRLAINVDRAAWARVADIDEELSRIGHKASRRTQNNASKAVDQARATGEAVRALEAEIVQFVPATLAEAGEKARWIVWACDDDYCYIDDTEEGSRSVIEALRAIGRAVA</sequence>
<reference evidence="2 3" key="1">
    <citation type="submission" date="2017-03" db="EMBL/GenBank/DDBJ databases">
        <title>Genome analysis of Rhizobial strains effectives or ineffectives for nitrogen fixation isolated from bean seeds.</title>
        <authorList>
            <person name="Peralta H."/>
            <person name="Aguilar-Vera A."/>
            <person name="Mora Y."/>
            <person name="Vargas-Lagunas C."/>
            <person name="Girard L."/>
            <person name="Mora J."/>
        </authorList>
    </citation>
    <scope>NUCLEOTIDE SEQUENCE [LARGE SCALE GENOMIC DNA]</scope>
    <source>
        <strain evidence="2 3">CCGM3</strain>
    </source>
</reference>
<evidence type="ECO:0000313" key="2">
    <source>
        <dbReference type="EMBL" id="RDJ12395.1"/>
    </source>
</evidence>
<evidence type="ECO:0008006" key="4">
    <source>
        <dbReference type="Google" id="ProtNLM"/>
    </source>
</evidence>
<dbReference type="AlphaFoldDB" id="A0A370KSM2"/>
<dbReference type="RefSeq" id="WP_114713023.1">
    <property type="nucleotide sequence ID" value="NZ_KZ857259.1"/>
</dbReference>
<keyword evidence="1" id="KW-0732">Signal</keyword>
<proteinExistence type="predicted"/>
<evidence type="ECO:0000256" key="1">
    <source>
        <dbReference type="SAM" id="SignalP"/>
    </source>
</evidence>
<dbReference type="InterPro" id="IPR006311">
    <property type="entry name" value="TAT_signal"/>
</dbReference>
<dbReference type="Proteomes" id="UP000254939">
    <property type="component" value="Unassembled WGS sequence"/>
</dbReference>
<dbReference type="EMBL" id="NAAC01000011">
    <property type="protein sequence ID" value="RDJ12395.1"/>
    <property type="molecule type" value="Genomic_DNA"/>
</dbReference>